<name>A0A9K3D762_9EUKA</name>
<accession>A0A9K3D762</accession>
<evidence type="ECO:0000256" key="1">
    <source>
        <dbReference type="SAM" id="MobiDB-lite"/>
    </source>
</evidence>
<proteinExistence type="predicted"/>
<evidence type="ECO:0000313" key="2">
    <source>
        <dbReference type="EMBL" id="GIQ90196.1"/>
    </source>
</evidence>
<feature type="non-terminal residue" evidence="2">
    <location>
        <position position="1"/>
    </location>
</feature>
<sequence>VRLYIRRKAGEAERNAVIKWNKRGGSKWREKELEAERERVGYRVREQLEIDDSKTRRERDQLKEKLRHHIKLNKNLQKKLHQVQRESARAIKKARLYDHSITPTARANRTPSRSKGSERARQRAEAPPTARHLSTTPRKGG</sequence>
<protein>
    <submittedName>
        <fullName evidence="2">Uncharacterized protein</fullName>
    </submittedName>
</protein>
<organism evidence="2 3">
    <name type="scientific">Kipferlia bialata</name>
    <dbReference type="NCBI Taxonomy" id="797122"/>
    <lineage>
        <taxon>Eukaryota</taxon>
        <taxon>Metamonada</taxon>
        <taxon>Carpediemonas-like organisms</taxon>
        <taxon>Kipferlia</taxon>
    </lineage>
</organism>
<comment type="caution">
    <text evidence="2">The sequence shown here is derived from an EMBL/GenBank/DDBJ whole genome shotgun (WGS) entry which is preliminary data.</text>
</comment>
<keyword evidence="3" id="KW-1185">Reference proteome</keyword>
<feature type="region of interest" description="Disordered" evidence="1">
    <location>
        <begin position="91"/>
        <end position="141"/>
    </location>
</feature>
<reference evidence="2 3" key="1">
    <citation type="journal article" date="2018" name="PLoS ONE">
        <title>The draft genome of Kipferlia bialata reveals reductive genome evolution in fornicate parasites.</title>
        <authorList>
            <person name="Tanifuji G."/>
            <person name="Takabayashi S."/>
            <person name="Kume K."/>
            <person name="Takagi M."/>
            <person name="Nakayama T."/>
            <person name="Kamikawa R."/>
            <person name="Inagaki Y."/>
            <person name="Hashimoto T."/>
        </authorList>
    </citation>
    <scope>NUCLEOTIDE SEQUENCE [LARGE SCALE GENOMIC DNA]</scope>
    <source>
        <strain evidence="2">NY0173</strain>
    </source>
</reference>
<feature type="compositionally biased region" description="Polar residues" evidence="1">
    <location>
        <begin position="101"/>
        <end position="114"/>
    </location>
</feature>
<gene>
    <name evidence="2" type="ORF">KIPB_012904</name>
</gene>
<feature type="non-terminal residue" evidence="2">
    <location>
        <position position="141"/>
    </location>
</feature>
<dbReference type="EMBL" id="BDIP01005889">
    <property type="protein sequence ID" value="GIQ90196.1"/>
    <property type="molecule type" value="Genomic_DNA"/>
</dbReference>
<evidence type="ECO:0000313" key="3">
    <source>
        <dbReference type="Proteomes" id="UP000265618"/>
    </source>
</evidence>
<dbReference type="AlphaFoldDB" id="A0A9K3D762"/>
<feature type="compositionally biased region" description="Basic and acidic residues" evidence="1">
    <location>
        <begin position="115"/>
        <end position="124"/>
    </location>
</feature>
<dbReference type="Proteomes" id="UP000265618">
    <property type="component" value="Unassembled WGS sequence"/>
</dbReference>
<feature type="compositionally biased region" description="Polar residues" evidence="1">
    <location>
        <begin position="132"/>
        <end position="141"/>
    </location>
</feature>